<proteinExistence type="predicted"/>
<accession>A0A6A7AMW6</accession>
<keyword evidence="2" id="KW-1185">Reference proteome</keyword>
<protein>
    <submittedName>
        <fullName evidence="1">Uncharacterized protein</fullName>
    </submittedName>
</protein>
<evidence type="ECO:0000313" key="2">
    <source>
        <dbReference type="Proteomes" id="UP000799424"/>
    </source>
</evidence>
<name>A0A6A7AMW6_9PLEO</name>
<dbReference type="EMBL" id="MU006216">
    <property type="protein sequence ID" value="KAF2833947.1"/>
    <property type="molecule type" value="Genomic_DNA"/>
</dbReference>
<gene>
    <name evidence="1" type="ORF">CC86DRAFT_17220</name>
</gene>
<organism evidence="1 2">
    <name type="scientific">Ophiobolus disseminans</name>
    <dbReference type="NCBI Taxonomy" id="1469910"/>
    <lineage>
        <taxon>Eukaryota</taxon>
        <taxon>Fungi</taxon>
        <taxon>Dikarya</taxon>
        <taxon>Ascomycota</taxon>
        <taxon>Pezizomycotina</taxon>
        <taxon>Dothideomycetes</taxon>
        <taxon>Pleosporomycetidae</taxon>
        <taxon>Pleosporales</taxon>
        <taxon>Pleosporineae</taxon>
        <taxon>Phaeosphaeriaceae</taxon>
        <taxon>Ophiobolus</taxon>
    </lineage>
</organism>
<evidence type="ECO:0000313" key="1">
    <source>
        <dbReference type="EMBL" id="KAF2833947.1"/>
    </source>
</evidence>
<dbReference type="AlphaFoldDB" id="A0A6A7AMW6"/>
<dbReference type="Proteomes" id="UP000799424">
    <property type="component" value="Unassembled WGS sequence"/>
</dbReference>
<sequence length="167" mass="18323">MGPGLHQQISLNSIRVLRSTSASFCLGATVGSWKCRGLRPYTSTLFIATLRHVGDEFRNYRAMIGTGQGLCTRYAGTQFGNEYRGEGVGLCSFDASAAIAVRICGPSMGEIWEDRHCNNCSAAFTQCACSSPNVQSGKPFPLQVHMASTLWREIHRCCMTIYPRCNL</sequence>
<reference evidence="1" key="1">
    <citation type="journal article" date="2020" name="Stud. Mycol.">
        <title>101 Dothideomycetes genomes: a test case for predicting lifestyles and emergence of pathogens.</title>
        <authorList>
            <person name="Haridas S."/>
            <person name="Albert R."/>
            <person name="Binder M."/>
            <person name="Bloem J."/>
            <person name="Labutti K."/>
            <person name="Salamov A."/>
            <person name="Andreopoulos B."/>
            <person name="Baker S."/>
            <person name="Barry K."/>
            <person name="Bills G."/>
            <person name="Bluhm B."/>
            <person name="Cannon C."/>
            <person name="Castanera R."/>
            <person name="Culley D."/>
            <person name="Daum C."/>
            <person name="Ezra D."/>
            <person name="Gonzalez J."/>
            <person name="Henrissat B."/>
            <person name="Kuo A."/>
            <person name="Liang C."/>
            <person name="Lipzen A."/>
            <person name="Lutzoni F."/>
            <person name="Magnuson J."/>
            <person name="Mondo S."/>
            <person name="Nolan M."/>
            <person name="Ohm R."/>
            <person name="Pangilinan J."/>
            <person name="Park H.-J."/>
            <person name="Ramirez L."/>
            <person name="Alfaro M."/>
            <person name="Sun H."/>
            <person name="Tritt A."/>
            <person name="Yoshinaga Y."/>
            <person name="Zwiers L.-H."/>
            <person name="Turgeon B."/>
            <person name="Goodwin S."/>
            <person name="Spatafora J."/>
            <person name="Crous P."/>
            <person name="Grigoriev I."/>
        </authorList>
    </citation>
    <scope>NUCLEOTIDE SEQUENCE</scope>
    <source>
        <strain evidence="1">CBS 113818</strain>
    </source>
</reference>